<feature type="region of interest" description="Disordered" evidence="3">
    <location>
        <begin position="95"/>
        <end position="129"/>
    </location>
</feature>
<dbReference type="Gene3D" id="3.30.1370.10">
    <property type="entry name" value="K Homology domain, type 1"/>
    <property type="match status" value="2"/>
</dbReference>
<feature type="compositionally biased region" description="Acidic residues" evidence="3">
    <location>
        <begin position="101"/>
        <end position="120"/>
    </location>
</feature>
<feature type="domain" description="K Homology" evidence="4">
    <location>
        <begin position="30"/>
        <end position="100"/>
    </location>
</feature>
<keyword evidence="6" id="KW-1185">Reference proteome</keyword>
<evidence type="ECO:0000256" key="1">
    <source>
        <dbReference type="ARBA" id="ARBA00022737"/>
    </source>
</evidence>
<dbReference type="CDD" id="cd22459">
    <property type="entry name" value="KH-I_PEPPER_rpt1_like"/>
    <property type="match status" value="1"/>
</dbReference>
<dbReference type="CDD" id="cd22460">
    <property type="entry name" value="KH-I_PEPPER_rpt2_like"/>
    <property type="match status" value="1"/>
</dbReference>
<dbReference type="Proteomes" id="UP000594263">
    <property type="component" value="Unplaced"/>
</dbReference>
<dbReference type="Gene3D" id="3.30.310.210">
    <property type="match status" value="2"/>
</dbReference>
<dbReference type="InterPro" id="IPR036612">
    <property type="entry name" value="KH_dom_type_1_sf"/>
</dbReference>
<feature type="domain" description="K Homology" evidence="4">
    <location>
        <begin position="285"/>
        <end position="358"/>
    </location>
</feature>
<feature type="compositionally biased region" description="Polar residues" evidence="3">
    <location>
        <begin position="240"/>
        <end position="263"/>
    </location>
</feature>
<protein>
    <recommendedName>
        <fullName evidence="4">K Homology domain-containing protein</fullName>
    </recommendedName>
</protein>
<dbReference type="InterPro" id="IPR004087">
    <property type="entry name" value="KH_dom"/>
</dbReference>
<accession>A0A7N0UVQ9</accession>
<dbReference type="GO" id="GO:0003723">
    <property type="term" value="F:RNA binding"/>
    <property type="evidence" value="ECO:0007669"/>
    <property type="project" value="UniProtKB-UniRule"/>
</dbReference>
<dbReference type="SUPFAM" id="SSF54791">
    <property type="entry name" value="Eukaryotic type KH-domain (KH-domain type I)"/>
    <property type="match status" value="5"/>
</dbReference>
<keyword evidence="1" id="KW-0677">Repeat</keyword>
<evidence type="ECO:0000259" key="4">
    <source>
        <dbReference type="SMART" id="SM00322"/>
    </source>
</evidence>
<evidence type="ECO:0000313" key="6">
    <source>
        <dbReference type="Proteomes" id="UP000594263"/>
    </source>
</evidence>
<feature type="domain" description="K Homology" evidence="4">
    <location>
        <begin position="370"/>
        <end position="445"/>
    </location>
</feature>
<reference evidence="5" key="1">
    <citation type="submission" date="2021-01" db="UniProtKB">
        <authorList>
            <consortium name="EnsemblPlants"/>
        </authorList>
    </citation>
    <scope>IDENTIFICATION</scope>
</reference>
<evidence type="ECO:0000313" key="5">
    <source>
        <dbReference type="EnsemblPlants" id="Kaladp0089s0045.1.v1.1"/>
    </source>
</evidence>
<sequence>MSSSTSIKRQHVWKLPSGRRKPKKKKASHYAAILRVLCPETYVGNVIGKGGLVISQIRQETGARIKVQDAVAGCLERVVVFVGSDDRAVAVKKEVKQVEGNETEDDDDDDDDAKECEENHDDGKVESKTSSVQNALLRIFDKMIEGEKEVKKCDYGSDKSYATSVRLVVFSSQADCLKRRGGGTFEEMSSESGAHICFLSNDKRPACISASDELVQITGEINGIKKGIISVTHQLLENPPQNSEISQQKLPGLSSSSAGQAQTARAEAYRNNADYQSAKMSNDIIKMSFRLLCPEKKAGAVIGRGGSIVKGLQQDTGCEIDVADRNFDVDERIIAIAGPAHPEDRISPAQDGVLRVQARIIKCPPESKEPTATARLLVPSNQISALLGKGGTILSEIRKLSRAQVQILGKEQLPRHVSANDDVVQVNGEFEAVQEALLHITAQLQRQFFHSYVERRGAFLGGLPPPPPPHGNFYSNDEPSPFMHNIQRLGVPLHILERNPSPAPWRPEGLINGVGHMGMPDYVGDPLRRLPGGINPAIITSTTVEVVVPSSVIPSIYGEGGGCLQQIIQISDAAITIAKPKAGATETMITISGTPEQTNAAQSLIQAFVISETQSS</sequence>
<dbReference type="PROSITE" id="PS50084">
    <property type="entry name" value="KH_TYPE_1"/>
    <property type="match status" value="4"/>
</dbReference>
<proteinExistence type="predicted"/>
<dbReference type="PANTHER" id="PTHR10288">
    <property type="entry name" value="KH DOMAIN CONTAINING RNA BINDING PROTEIN"/>
    <property type="match status" value="1"/>
</dbReference>
<evidence type="ECO:0000256" key="2">
    <source>
        <dbReference type="PROSITE-ProRule" id="PRU00117"/>
    </source>
</evidence>
<dbReference type="OMA" id="NHYFRDA"/>
<name>A0A7N0UVQ9_KALFE</name>
<dbReference type="Gramene" id="Kaladp0089s0045.1.v1.1">
    <property type="protein sequence ID" value="Kaladp0089s0045.1.v1.1"/>
    <property type="gene ID" value="Kaladp0089s0045.v1.1"/>
</dbReference>
<feature type="region of interest" description="Disordered" evidence="3">
    <location>
        <begin position="1"/>
        <end position="26"/>
    </location>
</feature>
<dbReference type="AlphaFoldDB" id="A0A7N0UVQ9"/>
<feature type="region of interest" description="Disordered" evidence="3">
    <location>
        <begin position="240"/>
        <end position="264"/>
    </location>
</feature>
<dbReference type="SMART" id="SM00322">
    <property type="entry name" value="KH"/>
    <property type="match status" value="4"/>
</dbReference>
<feature type="compositionally biased region" description="Basic residues" evidence="3">
    <location>
        <begin position="8"/>
        <end position="26"/>
    </location>
</feature>
<organism evidence="5 6">
    <name type="scientific">Kalanchoe fedtschenkoi</name>
    <name type="common">Lavender scallops</name>
    <name type="synonym">South American air plant</name>
    <dbReference type="NCBI Taxonomy" id="63787"/>
    <lineage>
        <taxon>Eukaryota</taxon>
        <taxon>Viridiplantae</taxon>
        <taxon>Streptophyta</taxon>
        <taxon>Embryophyta</taxon>
        <taxon>Tracheophyta</taxon>
        <taxon>Spermatophyta</taxon>
        <taxon>Magnoliopsida</taxon>
        <taxon>eudicotyledons</taxon>
        <taxon>Gunneridae</taxon>
        <taxon>Pentapetalae</taxon>
        <taxon>Saxifragales</taxon>
        <taxon>Crassulaceae</taxon>
        <taxon>Kalanchoe</taxon>
    </lineage>
</organism>
<keyword evidence="2" id="KW-0694">RNA-binding</keyword>
<feature type="domain" description="K Homology" evidence="4">
    <location>
        <begin position="540"/>
        <end position="610"/>
    </location>
</feature>
<dbReference type="Pfam" id="PF00013">
    <property type="entry name" value="KH_1"/>
    <property type="match status" value="5"/>
</dbReference>
<dbReference type="InterPro" id="IPR004088">
    <property type="entry name" value="KH_dom_type_1"/>
</dbReference>
<dbReference type="EnsemblPlants" id="Kaladp0089s0045.1.v1.1">
    <property type="protein sequence ID" value="Kaladp0089s0045.1.v1.1"/>
    <property type="gene ID" value="Kaladp0089s0045.v1.1"/>
</dbReference>
<evidence type="ECO:0000256" key="3">
    <source>
        <dbReference type="SAM" id="MobiDB-lite"/>
    </source>
</evidence>